<gene>
    <name evidence="2" type="primary">ORF40793</name>
</gene>
<protein>
    <submittedName>
        <fullName evidence="2">Uncharacterized protein</fullName>
    </submittedName>
</protein>
<feature type="compositionally biased region" description="Acidic residues" evidence="1">
    <location>
        <begin position="30"/>
        <end position="54"/>
    </location>
</feature>
<feature type="non-terminal residue" evidence="2">
    <location>
        <position position="1"/>
    </location>
</feature>
<feature type="region of interest" description="Disordered" evidence="1">
    <location>
        <begin position="1"/>
        <end position="54"/>
    </location>
</feature>
<dbReference type="AlphaFoldDB" id="A0A0B6YZ36"/>
<feature type="non-terminal residue" evidence="2">
    <location>
        <position position="125"/>
    </location>
</feature>
<feature type="compositionally biased region" description="Polar residues" evidence="1">
    <location>
        <begin position="17"/>
        <end position="29"/>
    </location>
</feature>
<sequence length="125" mass="14310">ETPVEDDGQFYDIFCDPNSSDDALKNENNGDIESEETEMDFDDEYDDDDDANSDDLDEIDAKAIVDLEAKDILEAEAAHTDSIIFDDGENIDRQFRKQKCSHCPFSSNSGYEFRKHLNFHGTQER</sequence>
<evidence type="ECO:0000313" key="2">
    <source>
        <dbReference type="EMBL" id="CEK60936.1"/>
    </source>
</evidence>
<reference evidence="2" key="1">
    <citation type="submission" date="2014-12" db="EMBL/GenBank/DDBJ databases">
        <title>Insight into the proteome of Arion vulgaris.</title>
        <authorList>
            <person name="Aradska J."/>
            <person name="Bulat T."/>
            <person name="Smidak R."/>
            <person name="Sarate P."/>
            <person name="Gangsoo J."/>
            <person name="Sialana F."/>
            <person name="Bilban M."/>
            <person name="Lubec G."/>
        </authorList>
    </citation>
    <scope>NUCLEOTIDE SEQUENCE</scope>
    <source>
        <tissue evidence="2">Skin</tissue>
    </source>
</reference>
<dbReference type="EMBL" id="HACG01014071">
    <property type="protein sequence ID" value="CEK60936.1"/>
    <property type="molecule type" value="Transcribed_RNA"/>
</dbReference>
<evidence type="ECO:0000256" key="1">
    <source>
        <dbReference type="SAM" id="MobiDB-lite"/>
    </source>
</evidence>
<proteinExistence type="predicted"/>
<accession>A0A0B6YZ36</accession>
<name>A0A0B6YZ36_9EUPU</name>
<organism evidence="2">
    <name type="scientific">Arion vulgaris</name>
    <dbReference type="NCBI Taxonomy" id="1028688"/>
    <lineage>
        <taxon>Eukaryota</taxon>
        <taxon>Metazoa</taxon>
        <taxon>Spiralia</taxon>
        <taxon>Lophotrochozoa</taxon>
        <taxon>Mollusca</taxon>
        <taxon>Gastropoda</taxon>
        <taxon>Heterobranchia</taxon>
        <taxon>Euthyneura</taxon>
        <taxon>Panpulmonata</taxon>
        <taxon>Eupulmonata</taxon>
        <taxon>Stylommatophora</taxon>
        <taxon>Helicina</taxon>
        <taxon>Arionoidea</taxon>
        <taxon>Arionidae</taxon>
        <taxon>Arion</taxon>
    </lineage>
</organism>